<evidence type="ECO:0000313" key="3">
    <source>
        <dbReference type="Proteomes" id="UP000030690"/>
    </source>
</evidence>
<feature type="transmembrane region" description="Helical" evidence="1">
    <location>
        <begin position="87"/>
        <end position="103"/>
    </location>
</feature>
<name>A0A024V0B0_PLAFA</name>
<protein>
    <submittedName>
        <fullName evidence="2">Uncharacterized protein</fullName>
    </submittedName>
</protein>
<evidence type="ECO:0000256" key="1">
    <source>
        <dbReference type="SAM" id="Phobius"/>
    </source>
</evidence>
<feature type="transmembrane region" description="Helical" evidence="1">
    <location>
        <begin position="62"/>
        <end position="81"/>
    </location>
</feature>
<keyword evidence="1" id="KW-0812">Transmembrane</keyword>
<reference evidence="2 3" key="2">
    <citation type="submission" date="2013-02" db="EMBL/GenBank/DDBJ databases">
        <title>The Genome Sequence of Plasmodium falciparum Vietnam Oak-Knoll (FVO).</title>
        <authorList>
            <consortium name="The Broad Institute Genome Sequencing Platform"/>
            <consortium name="The Broad Institute Genome Sequencing Center for Infectious Disease"/>
            <person name="Neafsey D."/>
            <person name="Cheeseman I."/>
            <person name="Volkman S."/>
            <person name="Adams J."/>
            <person name="Walker B."/>
            <person name="Young S.K."/>
            <person name="Zeng Q."/>
            <person name="Gargeya S."/>
            <person name="Fitzgerald M."/>
            <person name="Haas B."/>
            <person name="Abouelleil A."/>
            <person name="Alvarado L."/>
            <person name="Arachchi H.M."/>
            <person name="Berlin A.M."/>
            <person name="Chapman S.B."/>
            <person name="Dewar J."/>
            <person name="Goldberg J."/>
            <person name="Griggs A."/>
            <person name="Gujja S."/>
            <person name="Hansen M."/>
            <person name="Howarth C."/>
            <person name="Imamovic A."/>
            <person name="Larimer J."/>
            <person name="McCowan C."/>
            <person name="Murphy C."/>
            <person name="Neiman D."/>
            <person name="Pearson M."/>
            <person name="Priest M."/>
            <person name="Roberts A."/>
            <person name="Saif S."/>
            <person name="Shea T."/>
            <person name="Sisk P."/>
            <person name="Sykes S."/>
            <person name="Wortman J."/>
            <person name="Nusbaum C."/>
            <person name="Birren B."/>
        </authorList>
    </citation>
    <scope>NUCLEOTIDE SEQUENCE [LARGE SCALE GENOMIC DNA]</scope>
    <source>
        <strain evidence="3">Vietnam Oak-Knoll (FVO)</strain>
    </source>
</reference>
<keyword evidence="1" id="KW-1133">Transmembrane helix</keyword>
<proteinExistence type="predicted"/>
<accession>A0A024V0B0</accession>
<keyword evidence="1" id="KW-0472">Membrane</keyword>
<gene>
    <name evidence="2" type="ORF">PFFVO_04785</name>
</gene>
<evidence type="ECO:0000313" key="2">
    <source>
        <dbReference type="EMBL" id="ETW16251.1"/>
    </source>
</evidence>
<sequence length="108" mass="13192">MRKINVNKSDVKKIYDEGKSIFSTNEILNKSQIFMKKIKDNLERMNTDIVGKEKEYNKRKKLCFKALATDIYIYIYIYIYIDIYGRYFFFFFFLPSSTFYFYLKTVIL</sequence>
<dbReference type="Proteomes" id="UP000030690">
    <property type="component" value="Unassembled WGS sequence"/>
</dbReference>
<reference evidence="2 3" key="1">
    <citation type="submission" date="2013-02" db="EMBL/GenBank/DDBJ databases">
        <title>The Genome Annotation of Plasmodium falciparum Vietnam Oak-Knoll (FVO).</title>
        <authorList>
            <consortium name="The Broad Institute Genome Sequencing Platform"/>
            <consortium name="The Broad Institute Genome Sequencing Center for Infectious Disease"/>
            <person name="Neafsey D."/>
            <person name="Hoffman S."/>
            <person name="Volkman S."/>
            <person name="Rosenthal P."/>
            <person name="Walker B."/>
            <person name="Young S.K."/>
            <person name="Zeng Q."/>
            <person name="Gargeya S."/>
            <person name="Fitzgerald M."/>
            <person name="Haas B."/>
            <person name="Abouelleil A."/>
            <person name="Allen A.W."/>
            <person name="Alvarado L."/>
            <person name="Arachchi H.M."/>
            <person name="Berlin A.M."/>
            <person name="Chapman S.B."/>
            <person name="Gainer-Dewar J."/>
            <person name="Goldberg J."/>
            <person name="Griggs A."/>
            <person name="Gujja S."/>
            <person name="Hansen M."/>
            <person name="Howarth C."/>
            <person name="Imamovic A."/>
            <person name="Ireland A."/>
            <person name="Larimer J."/>
            <person name="McCowan C."/>
            <person name="Murphy C."/>
            <person name="Pearson M."/>
            <person name="Poon T.W."/>
            <person name="Priest M."/>
            <person name="Roberts A."/>
            <person name="Saif S."/>
            <person name="Shea T."/>
            <person name="Sisk P."/>
            <person name="Sykes S."/>
            <person name="Wortman J."/>
            <person name="Nusbaum C."/>
            <person name="Birren B."/>
        </authorList>
    </citation>
    <scope>NUCLEOTIDE SEQUENCE [LARGE SCALE GENOMIC DNA]</scope>
    <source>
        <strain evidence="3">Vietnam Oak-Knoll (FVO)</strain>
    </source>
</reference>
<dbReference type="AlphaFoldDB" id="A0A024V0B0"/>
<organism evidence="2 3">
    <name type="scientific">Plasmodium falciparum Vietnam Oak-Knoll</name>
    <name type="common">FVO</name>
    <dbReference type="NCBI Taxonomy" id="1036723"/>
    <lineage>
        <taxon>Eukaryota</taxon>
        <taxon>Sar</taxon>
        <taxon>Alveolata</taxon>
        <taxon>Apicomplexa</taxon>
        <taxon>Aconoidasida</taxon>
        <taxon>Haemosporida</taxon>
        <taxon>Plasmodiidae</taxon>
        <taxon>Plasmodium</taxon>
        <taxon>Plasmodium (Laverania)</taxon>
    </lineage>
</organism>
<dbReference type="EMBL" id="KI925147">
    <property type="protein sequence ID" value="ETW16251.1"/>
    <property type="molecule type" value="Genomic_DNA"/>
</dbReference>